<accession>A0AAV4DQK5</accession>
<keyword evidence="3" id="KW-1185">Reference proteome</keyword>
<gene>
    <name evidence="2" type="ORF">PoB_007299400</name>
</gene>
<dbReference type="EMBL" id="BLXT01008186">
    <property type="protein sequence ID" value="GFO46489.1"/>
    <property type="molecule type" value="Genomic_DNA"/>
</dbReference>
<proteinExistence type="predicted"/>
<dbReference type="InterPro" id="IPR055469">
    <property type="entry name" value="DUF7041"/>
</dbReference>
<sequence>MHDHTRTRSVGTGTTCCPNQPVTINGAAARRPHQRCFHQTTRILDQFPEVWFARVEAQFGTKNMTHDQTRCDYVISTFDPQGVAAAGTPHQPNMLSVMDRTSGLSYLVDTGAEVSVYPASVQDRRAQQPTTTLTVANGTSIYTWGRRSVSLAIGHRGQYNHKFYVAD</sequence>
<comment type="caution">
    <text evidence="2">The sequence shown here is derived from an EMBL/GenBank/DDBJ whole genome shotgun (WGS) entry which is preliminary data.</text>
</comment>
<dbReference type="Proteomes" id="UP000735302">
    <property type="component" value="Unassembled WGS sequence"/>
</dbReference>
<dbReference type="AlphaFoldDB" id="A0AAV4DQK5"/>
<organism evidence="2 3">
    <name type="scientific">Plakobranchus ocellatus</name>
    <dbReference type="NCBI Taxonomy" id="259542"/>
    <lineage>
        <taxon>Eukaryota</taxon>
        <taxon>Metazoa</taxon>
        <taxon>Spiralia</taxon>
        <taxon>Lophotrochozoa</taxon>
        <taxon>Mollusca</taxon>
        <taxon>Gastropoda</taxon>
        <taxon>Heterobranchia</taxon>
        <taxon>Euthyneura</taxon>
        <taxon>Panpulmonata</taxon>
        <taxon>Sacoglossa</taxon>
        <taxon>Placobranchoidea</taxon>
        <taxon>Plakobranchidae</taxon>
        <taxon>Plakobranchus</taxon>
    </lineage>
</organism>
<evidence type="ECO:0000313" key="3">
    <source>
        <dbReference type="Proteomes" id="UP000735302"/>
    </source>
</evidence>
<evidence type="ECO:0000313" key="2">
    <source>
        <dbReference type="EMBL" id="GFO46489.1"/>
    </source>
</evidence>
<reference evidence="2 3" key="1">
    <citation type="journal article" date="2021" name="Elife">
        <title>Chloroplast acquisition without the gene transfer in kleptoplastic sea slugs, Plakobranchus ocellatus.</title>
        <authorList>
            <person name="Maeda T."/>
            <person name="Takahashi S."/>
            <person name="Yoshida T."/>
            <person name="Shimamura S."/>
            <person name="Takaki Y."/>
            <person name="Nagai Y."/>
            <person name="Toyoda A."/>
            <person name="Suzuki Y."/>
            <person name="Arimoto A."/>
            <person name="Ishii H."/>
            <person name="Satoh N."/>
            <person name="Nishiyama T."/>
            <person name="Hasebe M."/>
            <person name="Maruyama T."/>
            <person name="Minagawa J."/>
            <person name="Obokata J."/>
            <person name="Shigenobu S."/>
        </authorList>
    </citation>
    <scope>NUCLEOTIDE SEQUENCE [LARGE SCALE GENOMIC DNA]</scope>
</reference>
<protein>
    <recommendedName>
        <fullName evidence="1">DUF7041 domain-containing protein</fullName>
    </recommendedName>
</protein>
<feature type="domain" description="DUF7041" evidence="1">
    <location>
        <begin position="48"/>
        <end position="83"/>
    </location>
</feature>
<dbReference type="Pfam" id="PF23055">
    <property type="entry name" value="DUF7041"/>
    <property type="match status" value="1"/>
</dbReference>
<evidence type="ECO:0000259" key="1">
    <source>
        <dbReference type="Pfam" id="PF23055"/>
    </source>
</evidence>
<name>A0AAV4DQK5_9GAST</name>